<feature type="transmembrane region" description="Helical" evidence="3">
    <location>
        <begin position="42"/>
        <end position="63"/>
    </location>
</feature>
<feature type="coiled-coil region" evidence="1">
    <location>
        <begin position="78"/>
        <end position="112"/>
    </location>
</feature>
<keyword evidence="1" id="KW-0175">Coiled coil</keyword>
<dbReference type="EMBL" id="GL988039">
    <property type="protein sequence ID" value="EGS22690.1"/>
    <property type="molecule type" value="Genomic_DNA"/>
</dbReference>
<evidence type="ECO:0000313" key="5">
    <source>
        <dbReference type="Proteomes" id="UP000008066"/>
    </source>
</evidence>
<dbReference type="OrthoDB" id="5428081at2759"/>
<evidence type="ECO:0000256" key="2">
    <source>
        <dbReference type="SAM" id="MobiDB-lite"/>
    </source>
</evidence>
<proteinExistence type="predicted"/>
<organism evidence="5">
    <name type="scientific">Chaetomium thermophilum (strain DSM 1495 / CBS 144.50 / IMI 039719)</name>
    <name type="common">Thermochaetoides thermophila</name>
    <dbReference type="NCBI Taxonomy" id="759272"/>
    <lineage>
        <taxon>Eukaryota</taxon>
        <taxon>Fungi</taxon>
        <taxon>Dikarya</taxon>
        <taxon>Ascomycota</taxon>
        <taxon>Pezizomycotina</taxon>
        <taxon>Sordariomycetes</taxon>
        <taxon>Sordariomycetidae</taxon>
        <taxon>Sordariales</taxon>
        <taxon>Chaetomiaceae</taxon>
        <taxon>Thermochaetoides</taxon>
    </lineage>
</organism>
<gene>
    <name evidence="4" type="ORF">CTHT_0011630</name>
</gene>
<protein>
    <submittedName>
        <fullName evidence="4">Uncharacterized protein</fullName>
    </submittedName>
</protein>
<feature type="compositionally biased region" description="Low complexity" evidence="2">
    <location>
        <begin position="7"/>
        <end position="30"/>
    </location>
</feature>
<dbReference type="KEGG" id="cthr:CTHT_0011630"/>
<keyword evidence="5" id="KW-1185">Reference proteome</keyword>
<dbReference type="HOGENOM" id="CLU_158092_2_0_1"/>
<dbReference type="Proteomes" id="UP000008066">
    <property type="component" value="Unassembled WGS sequence"/>
</dbReference>
<evidence type="ECO:0000256" key="3">
    <source>
        <dbReference type="SAM" id="Phobius"/>
    </source>
</evidence>
<keyword evidence="3" id="KW-1133">Transmembrane helix</keyword>
<dbReference type="AlphaFoldDB" id="G0S0Y0"/>
<keyword evidence="3" id="KW-0472">Membrane</keyword>
<sequence>MPPVPPAARSAARAALNVASKSATSSAAPKTGREGQTPKWKLWLYTGVFTAVTVTGTIYGAGLKTQQEWKAEKKRVLEASVEEKIAILEDRKAELVRQKNDLEAKLEEHALISQPEPDTILSVLGAWMILRR</sequence>
<dbReference type="OMA" id="AKQEFHA"/>
<dbReference type="eggNOG" id="ENOG502SWZV">
    <property type="taxonomic scope" value="Eukaryota"/>
</dbReference>
<evidence type="ECO:0000256" key="1">
    <source>
        <dbReference type="SAM" id="Coils"/>
    </source>
</evidence>
<dbReference type="RefSeq" id="XP_006691682.1">
    <property type="nucleotide sequence ID" value="XM_006691619.1"/>
</dbReference>
<keyword evidence="3" id="KW-0812">Transmembrane</keyword>
<accession>G0S0Y0</accession>
<reference evidence="4 5" key="1">
    <citation type="journal article" date="2011" name="Cell">
        <title>Insight into structure and assembly of the nuclear pore complex by utilizing the genome of a eukaryotic thermophile.</title>
        <authorList>
            <person name="Amlacher S."/>
            <person name="Sarges P."/>
            <person name="Flemming D."/>
            <person name="van Noort V."/>
            <person name="Kunze R."/>
            <person name="Devos D.P."/>
            <person name="Arumugam M."/>
            <person name="Bork P."/>
            <person name="Hurt E."/>
        </authorList>
    </citation>
    <scope>NUCLEOTIDE SEQUENCE [LARGE SCALE GENOMIC DNA]</scope>
    <source>
        <strain evidence="5">DSM 1495 / CBS 144.50 / IMI 039719</strain>
    </source>
</reference>
<evidence type="ECO:0000313" key="4">
    <source>
        <dbReference type="EMBL" id="EGS22690.1"/>
    </source>
</evidence>
<dbReference type="GeneID" id="18255201"/>
<name>G0S0Y0_CHATD</name>
<feature type="region of interest" description="Disordered" evidence="2">
    <location>
        <begin position="1"/>
        <end position="35"/>
    </location>
</feature>